<evidence type="ECO:0000256" key="3">
    <source>
        <dbReference type="ARBA" id="ARBA00023163"/>
    </source>
</evidence>
<keyword evidence="6" id="KW-1185">Reference proteome</keyword>
<evidence type="ECO:0000259" key="4">
    <source>
        <dbReference type="PROSITE" id="PS50956"/>
    </source>
</evidence>
<dbReference type="InterPro" id="IPR019887">
    <property type="entry name" value="Tscrpt_reg_AsnC/Lrp_C"/>
</dbReference>
<dbReference type="PRINTS" id="PR00033">
    <property type="entry name" value="HTHASNC"/>
</dbReference>
<dbReference type="GO" id="GO:0006355">
    <property type="term" value="P:regulation of DNA-templated transcription"/>
    <property type="evidence" value="ECO:0007669"/>
    <property type="project" value="UniProtKB-ARBA"/>
</dbReference>
<keyword evidence="2" id="KW-0238">DNA-binding</keyword>
<dbReference type="InterPro" id="IPR036390">
    <property type="entry name" value="WH_DNA-bd_sf"/>
</dbReference>
<dbReference type="InterPro" id="IPR019888">
    <property type="entry name" value="Tscrpt_reg_AsnC-like"/>
</dbReference>
<name>A0A135NYB2_9HYPH</name>
<dbReference type="Pfam" id="PF01037">
    <property type="entry name" value="AsnC_trans_reg"/>
    <property type="match status" value="1"/>
</dbReference>
<dbReference type="GO" id="GO:0043200">
    <property type="term" value="P:response to amino acid"/>
    <property type="evidence" value="ECO:0007669"/>
    <property type="project" value="TreeGrafter"/>
</dbReference>
<dbReference type="AlphaFoldDB" id="A0A135NYB2"/>
<dbReference type="EMBL" id="LNUW01000038">
    <property type="protein sequence ID" value="KXG84150.1"/>
    <property type="molecule type" value="Genomic_DNA"/>
</dbReference>
<feature type="domain" description="HTH asnC-type" evidence="4">
    <location>
        <begin position="18"/>
        <end position="79"/>
    </location>
</feature>
<dbReference type="GO" id="GO:0005829">
    <property type="term" value="C:cytosol"/>
    <property type="evidence" value="ECO:0007669"/>
    <property type="project" value="TreeGrafter"/>
</dbReference>
<dbReference type="SMART" id="SM00344">
    <property type="entry name" value="HTH_ASNC"/>
    <property type="match status" value="1"/>
</dbReference>
<evidence type="ECO:0000256" key="2">
    <source>
        <dbReference type="ARBA" id="ARBA00023125"/>
    </source>
</evidence>
<keyword evidence="3" id="KW-0804">Transcription</keyword>
<dbReference type="PROSITE" id="PS50956">
    <property type="entry name" value="HTH_ASNC_2"/>
    <property type="match status" value="1"/>
</dbReference>
<evidence type="ECO:0000256" key="1">
    <source>
        <dbReference type="ARBA" id="ARBA00023015"/>
    </source>
</evidence>
<dbReference type="InterPro" id="IPR000485">
    <property type="entry name" value="AsnC-type_HTH_dom"/>
</dbReference>
<dbReference type="InterPro" id="IPR011008">
    <property type="entry name" value="Dimeric_a/b-barrel"/>
</dbReference>
<reference evidence="5 6" key="1">
    <citation type="submission" date="2015-11" db="EMBL/GenBank/DDBJ databases">
        <title>Draft genome sequence of Agrobacterium sp. R89-1.</title>
        <authorList>
            <person name="Zahradnik J."/>
            <person name="Kyslikova E."/>
            <person name="Palyzova A."/>
            <person name="Kyslik P."/>
        </authorList>
    </citation>
    <scope>NUCLEOTIDE SEQUENCE [LARGE SCALE GENOMIC DNA]</scope>
    <source>
        <strain evidence="5 6">R89-1</strain>
    </source>
</reference>
<dbReference type="PANTHER" id="PTHR30154:SF53">
    <property type="entry name" value="HTH-TYPE TRANSCRIPTIONAL REGULATOR LRPC"/>
    <property type="match status" value="1"/>
</dbReference>
<dbReference type="InterPro" id="IPR011991">
    <property type="entry name" value="ArsR-like_HTH"/>
</dbReference>
<dbReference type="STRING" id="2052828.ATO67_14195"/>
<gene>
    <name evidence="5" type="ORF">ATO67_14195</name>
</gene>
<dbReference type="SUPFAM" id="SSF54909">
    <property type="entry name" value="Dimeric alpha+beta barrel"/>
    <property type="match status" value="1"/>
</dbReference>
<dbReference type="InterPro" id="IPR036388">
    <property type="entry name" value="WH-like_DNA-bd_sf"/>
</dbReference>
<organism evidence="5 6">
    <name type="scientific">Agrobacterium bohemicum</name>
    <dbReference type="NCBI Taxonomy" id="2052828"/>
    <lineage>
        <taxon>Bacteria</taxon>
        <taxon>Pseudomonadati</taxon>
        <taxon>Pseudomonadota</taxon>
        <taxon>Alphaproteobacteria</taxon>
        <taxon>Hyphomicrobiales</taxon>
        <taxon>Rhizobiaceae</taxon>
        <taxon>Rhizobium/Agrobacterium group</taxon>
        <taxon>Agrobacterium</taxon>
    </lineage>
</organism>
<dbReference type="CDD" id="cd00090">
    <property type="entry name" value="HTH_ARSR"/>
    <property type="match status" value="1"/>
</dbReference>
<proteinExistence type="predicted"/>
<comment type="caution">
    <text evidence="5">The sequence shown here is derived from an EMBL/GenBank/DDBJ whole genome shotgun (WGS) entry which is preliminary data.</text>
</comment>
<dbReference type="Pfam" id="PF13404">
    <property type="entry name" value="HTH_AsnC-type"/>
    <property type="match status" value="1"/>
</dbReference>
<evidence type="ECO:0000313" key="5">
    <source>
        <dbReference type="EMBL" id="KXG84150.1"/>
    </source>
</evidence>
<evidence type="ECO:0000313" key="6">
    <source>
        <dbReference type="Proteomes" id="UP000070498"/>
    </source>
</evidence>
<dbReference type="Gene3D" id="3.30.70.920">
    <property type="match status" value="1"/>
</dbReference>
<dbReference type="Proteomes" id="UP000070498">
    <property type="component" value="Unassembled WGS sequence"/>
</dbReference>
<dbReference type="GO" id="GO:0043565">
    <property type="term" value="F:sequence-specific DNA binding"/>
    <property type="evidence" value="ECO:0007669"/>
    <property type="project" value="InterPro"/>
</dbReference>
<dbReference type="PANTHER" id="PTHR30154">
    <property type="entry name" value="LEUCINE-RESPONSIVE REGULATORY PROTEIN"/>
    <property type="match status" value="1"/>
</dbReference>
<accession>A0A135NYB2</accession>
<keyword evidence="1" id="KW-0805">Transcription regulation</keyword>
<sequence length="163" mass="18211">MDKVTKNVRRKRQLEDGLDAMDRKLLSLLAKNAELSYGELGNAIHLSPPAVHERVKRLRAGGFIRATVALLDGPKIGKNLLAFVHLETSNWETTRKVLEMTSFSEIEEVHTVAGDTAMILKVRTEDPSSLERLLGMFHRLEGFKSVKTFVALGTYLERGPQIG</sequence>
<protein>
    <submittedName>
        <fullName evidence="5">AsnC family transcriptional regulator</fullName>
    </submittedName>
</protein>
<dbReference type="SUPFAM" id="SSF46785">
    <property type="entry name" value="Winged helix' DNA-binding domain"/>
    <property type="match status" value="1"/>
</dbReference>
<dbReference type="OrthoDB" id="166264at2"/>
<dbReference type="Gene3D" id="1.10.10.10">
    <property type="entry name" value="Winged helix-like DNA-binding domain superfamily/Winged helix DNA-binding domain"/>
    <property type="match status" value="1"/>
</dbReference>